<gene>
    <name evidence="2" type="ORF">CSSPTR1EN2_LOCUS2471</name>
</gene>
<organism evidence="2 3">
    <name type="scientific">Sphagnum troendelagicum</name>
    <dbReference type="NCBI Taxonomy" id="128251"/>
    <lineage>
        <taxon>Eukaryota</taxon>
        <taxon>Viridiplantae</taxon>
        <taxon>Streptophyta</taxon>
        <taxon>Embryophyta</taxon>
        <taxon>Bryophyta</taxon>
        <taxon>Sphagnophytina</taxon>
        <taxon>Sphagnopsida</taxon>
        <taxon>Sphagnales</taxon>
        <taxon>Sphagnaceae</taxon>
        <taxon>Sphagnum</taxon>
    </lineage>
</organism>
<dbReference type="Proteomes" id="UP001497512">
    <property type="component" value="Chromosome 10"/>
</dbReference>
<keyword evidence="3" id="KW-1185">Reference proteome</keyword>
<dbReference type="EMBL" id="OZ019902">
    <property type="protein sequence ID" value="CAK9194328.1"/>
    <property type="molecule type" value="Genomic_DNA"/>
</dbReference>
<evidence type="ECO:0000313" key="3">
    <source>
        <dbReference type="Proteomes" id="UP001497512"/>
    </source>
</evidence>
<name>A0ABP0TE48_9BRYO</name>
<feature type="region of interest" description="Disordered" evidence="1">
    <location>
        <begin position="102"/>
        <end position="168"/>
    </location>
</feature>
<reference evidence="2" key="1">
    <citation type="submission" date="2024-02" db="EMBL/GenBank/DDBJ databases">
        <authorList>
            <consortium name="ELIXIR-Norway"/>
            <consortium name="Elixir Norway"/>
        </authorList>
    </citation>
    <scope>NUCLEOTIDE SEQUENCE</scope>
</reference>
<evidence type="ECO:0000256" key="1">
    <source>
        <dbReference type="SAM" id="MobiDB-lite"/>
    </source>
</evidence>
<dbReference type="PANTHER" id="PTHR34278:SF1">
    <property type="entry name" value="PROTEIN THI031, PUTATIVE-RELATED"/>
    <property type="match status" value="1"/>
</dbReference>
<evidence type="ECO:0000313" key="2">
    <source>
        <dbReference type="EMBL" id="CAK9194328.1"/>
    </source>
</evidence>
<feature type="region of interest" description="Disordered" evidence="1">
    <location>
        <begin position="190"/>
        <end position="226"/>
    </location>
</feature>
<proteinExistence type="predicted"/>
<protein>
    <submittedName>
        <fullName evidence="2">Uncharacterized protein</fullName>
    </submittedName>
</protein>
<feature type="compositionally biased region" description="Acidic residues" evidence="1">
    <location>
        <begin position="124"/>
        <end position="135"/>
    </location>
</feature>
<sequence length="226" mass="25483">MRREGRVCGKPTNRTRATGKCRRVGCLGCHAHPVNKSLVKAKGHVKRTAWDITRNHHLDNWRLCTHVTYDAAADVNARSSSIWGGSESGDVEVKVFEYPTPEDYHHEEQEEVYEEEHESAAEESGIEDPELEDVNDAPPAAVAGSDDDDGVEEEENEEEIEVEFPDFQAQFRRGSEMFKSEIEAACKQADLPVSEDSWSGIELSDDDRSQTSSWDDWSIVDEEEQV</sequence>
<dbReference type="PANTHER" id="PTHR34278">
    <property type="entry name" value="PROTEIN THI031, PUTATIVE-RELATED"/>
    <property type="match status" value="1"/>
</dbReference>
<feature type="compositionally biased region" description="Acidic residues" evidence="1">
    <location>
        <begin position="145"/>
        <end position="164"/>
    </location>
</feature>
<accession>A0ABP0TE48</accession>